<protein>
    <submittedName>
        <fullName evidence="2">Uncharacterized protein</fullName>
    </submittedName>
</protein>
<evidence type="ECO:0000256" key="1">
    <source>
        <dbReference type="SAM" id="Phobius"/>
    </source>
</evidence>
<gene>
    <name evidence="2" type="ORF">FHR24_002068</name>
</gene>
<evidence type="ECO:0000313" key="2">
    <source>
        <dbReference type="EMBL" id="NIJ45600.1"/>
    </source>
</evidence>
<keyword evidence="1" id="KW-1133">Transmembrane helix</keyword>
<accession>A0ABX0U9U8</accession>
<feature type="transmembrane region" description="Helical" evidence="1">
    <location>
        <begin position="7"/>
        <end position="29"/>
    </location>
</feature>
<keyword evidence="1" id="KW-0472">Membrane</keyword>
<comment type="caution">
    <text evidence="2">The sequence shown here is derived from an EMBL/GenBank/DDBJ whole genome shotgun (WGS) entry which is preliminary data.</text>
</comment>
<feature type="transmembrane region" description="Helical" evidence="1">
    <location>
        <begin position="110"/>
        <end position="128"/>
    </location>
</feature>
<dbReference type="EMBL" id="JAASQL010000002">
    <property type="protein sequence ID" value="NIJ45600.1"/>
    <property type="molecule type" value="Genomic_DNA"/>
</dbReference>
<keyword evidence="3" id="KW-1185">Reference proteome</keyword>
<evidence type="ECO:0000313" key="3">
    <source>
        <dbReference type="Proteomes" id="UP000745859"/>
    </source>
</evidence>
<dbReference type="Proteomes" id="UP000745859">
    <property type="component" value="Unassembled WGS sequence"/>
</dbReference>
<sequence length="136" mass="15309">MKNKIPLWINILQGVLILIMLSQVYQFYFDHNAVTASGININGVADYNLIYEFAARTATMAIVSIFIMFSQDVKLFVAMFLMNVLREGQETIIDPLFPLLNAPASPTMDLVIHIIIVGVELIAFVKLYKISKIQVS</sequence>
<name>A0ABX0U9U8_9FLAO</name>
<proteinExistence type="predicted"/>
<dbReference type="RefSeq" id="WP_167187950.1">
    <property type="nucleotide sequence ID" value="NZ_JAASQL010000002.1"/>
</dbReference>
<organism evidence="2 3">
    <name type="scientific">Wenyingzhuangia heitensis</name>
    <dbReference type="NCBI Taxonomy" id="1487859"/>
    <lineage>
        <taxon>Bacteria</taxon>
        <taxon>Pseudomonadati</taxon>
        <taxon>Bacteroidota</taxon>
        <taxon>Flavobacteriia</taxon>
        <taxon>Flavobacteriales</taxon>
        <taxon>Flavobacteriaceae</taxon>
        <taxon>Wenyingzhuangia</taxon>
    </lineage>
</organism>
<keyword evidence="1" id="KW-0812">Transmembrane</keyword>
<reference evidence="2 3" key="1">
    <citation type="submission" date="2020-03" db="EMBL/GenBank/DDBJ databases">
        <title>Genomic Encyclopedia of Type Strains, Phase IV (KMG-IV): sequencing the most valuable type-strain genomes for metagenomic binning, comparative biology and taxonomic classification.</title>
        <authorList>
            <person name="Goeker M."/>
        </authorList>
    </citation>
    <scope>NUCLEOTIDE SEQUENCE [LARGE SCALE GENOMIC DNA]</scope>
    <source>
        <strain evidence="2 3">DSM 101599</strain>
    </source>
</reference>